<dbReference type="InterPro" id="IPR000073">
    <property type="entry name" value="AB_hydrolase_1"/>
</dbReference>
<reference evidence="2 3" key="1">
    <citation type="submission" date="2020-08" db="EMBL/GenBank/DDBJ databases">
        <title>Oceanospirillum sp. nov. isolated from marine sediment.</title>
        <authorList>
            <person name="Ji X."/>
        </authorList>
    </citation>
    <scope>NUCLEOTIDE SEQUENCE [LARGE SCALE GENOMIC DNA]</scope>
    <source>
        <strain evidence="2 3">D5</strain>
    </source>
</reference>
<dbReference type="InterPro" id="IPR029058">
    <property type="entry name" value="AB_hydrolase_fold"/>
</dbReference>
<keyword evidence="3" id="KW-1185">Reference proteome</keyword>
<comment type="caution">
    <text evidence="2">The sequence shown here is derived from an EMBL/GenBank/DDBJ whole genome shotgun (WGS) entry which is preliminary data.</text>
</comment>
<dbReference type="InterPro" id="IPR050228">
    <property type="entry name" value="Carboxylesterase_BioH"/>
</dbReference>
<dbReference type="RefSeq" id="WP_182810708.1">
    <property type="nucleotide sequence ID" value="NZ_JACJFM010000039.1"/>
</dbReference>
<dbReference type="GO" id="GO:0016787">
    <property type="term" value="F:hydrolase activity"/>
    <property type="evidence" value="ECO:0007669"/>
    <property type="project" value="UniProtKB-KW"/>
</dbReference>
<sequence>MAEHYQCQTGTTDISGYRMFYRIYRNQRNPHGRRMLMLHGAGVDGGFTWEPTLHHLHSWGEVLVPDLRGMGASLPLQNGQVMTREQAEQSEPEFNIEQVVEDVSALLDYLGWFEMDLAGYSFGGLAAMLLKQRRSSAFVNTYLLEPAFMERTDLSEMCQVRESYSHAAQMMREGESPEPGITQFLNLISPKRSKSLRVEHATVHRLMHRVRGFSLALDAVTDAVRRLDREALLAAQSNVISFVGNKSLDTMKACHQYQQEHRNSWQYFEVAGADHSLPFQKPTRIADILEHSVSDMV</sequence>
<protein>
    <submittedName>
        <fullName evidence="2">Alpha/beta hydrolase</fullName>
    </submittedName>
</protein>
<gene>
    <name evidence="2" type="ORF">H4O21_20205</name>
</gene>
<dbReference type="Pfam" id="PF12697">
    <property type="entry name" value="Abhydrolase_6"/>
    <property type="match status" value="1"/>
</dbReference>
<evidence type="ECO:0000313" key="3">
    <source>
        <dbReference type="Proteomes" id="UP000565262"/>
    </source>
</evidence>
<evidence type="ECO:0000259" key="1">
    <source>
        <dbReference type="Pfam" id="PF12697"/>
    </source>
</evidence>
<dbReference type="PANTHER" id="PTHR43194">
    <property type="entry name" value="HYDROLASE ALPHA/BETA FOLD FAMILY"/>
    <property type="match status" value="1"/>
</dbReference>
<accession>A0A839IXX8</accession>
<dbReference type="SUPFAM" id="SSF53474">
    <property type="entry name" value="alpha/beta-Hydrolases"/>
    <property type="match status" value="1"/>
</dbReference>
<organism evidence="2 3">
    <name type="scientific">Oceanospirillum sediminis</name>
    <dbReference type="NCBI Taxonomy" id="2760088"/>
    <lineage>
        <taxon>Bacteria</taxon>
        <taxon>Pseudomonadati</taxon>
        <taxon>Pseudomonadota</taxon>
        <taxon>Gammaproteobacteria</taxon>
        <taxon>Oceanospirillales</taxon>
        <taxon>Oceanospirillaceae</taxon>
        <taxon>Oceanospirillum</taxon>
    </lineage>
</organism>
<dbReference type="PANTHER" id="PTHR43194:SF2">
    <property type="entry name" value="PEROXISOMAL MEMBRANE PROTEIN LPX1"/>
    <property type="match status" value="1"/>
</dbReference>
<keyword evidence="2" id="KW-0378">Hydrolase</keyword>
<name>A0A839IXX8_9GAMM</name>
<dbReference type="Proteomes" id="UP000565262">
    <property type="component" value="Unassembled WGS sequence"/>
</dbReference>
<proteinExistence type="predicted"/>
<dbReference type="AlphaFoldDB" id="A0A839IXX8"/>
<dbReference type="EMBL" id="JACJFM010000039">
    <property type="protein sequence ID" value="MBB1488936.1"/>
    <property type="molecule type" value="Genomic_DNA"/>
</dbReference>
<evidence type="ECO:0000313" key="2">
    <source>
        <dbReference type="EMBL" id="MBB1488936.1"/>
    </source>
</evidence>
<feature type="domain" description="AB hydrolase-1" evidence="1">
    <location>
        <begin position="36"/>
        <end position="287"/>
    </location>
</feature>
<dbReference type="Gene3D" id="3.40.50.1820">
    <property type="entry name" value="alpha/beta hydrolase"/>
    <property type="match status" value="1"/>
</dbReference>